<dbReference type="PIR" id="C69076">
    <property type="entry name" value="C69076"/>
</dbReference>
<dbReference type="KEGG" id="mth:MTH_1568"/>
<name>O27610_METTH</name>
<dbReference type="EMBL" id="AE000666">
    <property type="protein sequence ID" value="AAB86042.1"/>
    <property type="molecule type" value="Genomic_DNA"/>
</dbReference>
<dbReference type="Pfam" id="PF09870">
    <property type="entry name" value="DUF2097"/>
    <property type="match status" value="1"/>
</dbReference>
<dbReference type="HOGENOM" id="CLU_2285090_0_0_2"/>
<reference evidence="1 2" key="1">
    <citation type="journal article" date="1997" name="J. Bacteriol.">
        <title>Complete genome sequence of Methanobacterium thermoautotrophicum deltaH: functional analysis and comparative genomics.</title>
        <authorList>
            <person name="Smith D.R."/>
            <person name="Doucette-Stamm L.A."/>
            <person name="Deloughery C."/>
            <person name="Lee H.-M."/>
            <person name="Dubois J."/>
            <person name="Aldredge T."/>
            <person name="Bashirzadeh R."/>
            <person name="Blakely D."/>
            <person name="Cook R."/>
            <person name="Gilbert K."/>
            <person name="Harrison D."/>
            <person name="Hoang L."/>
            <person name="Keagle P."/>
            <person name="Lumm W."/>
            <person name="Pothier B."/>
            <person name="Qiu D."/>
            <person name="Spadafora R."/>
            <person name="Vicare R."/>
            <person name="Wang Y."/>
            <person name="Wierzbowski J."/>
            <person name="Gibson R."/>
            <person name="Jiwani N."/>
            <person name="Caruso A."/>
            <person name="Bush D."/>
            <person name="Safer H."/>
            <person name="Patwell D."/>
            <person name="Prabhakar S."/>
            <person name="McDougall S."/>
            <person name="Shimer G."/>
            <person name="Goyal A."/>
            <person name="Pietrovski S."/>
            <person name="Church G.M."/>
            <person name="Daniels C.J."/>
            <person name="Mao J.-i."/>
            <person name="Rice P."/>
            <person name="Nolling J."/>
            <person name="Reeve J.N."/>
        </authorList>
    </citation>
    <scope>NUCLEOTIDE SEQUENCE [LARGE SCALE GENOMIC DNA]</scope>
    <source>
        <strain evidence="2">ATCC 29096 / DSM 1053 / JCM 10044 / NBRC 100330 / Delta H</strain>
    </source>
</reference>
<dbReference type="PATRIC" id="fig|187420.15.peg.1531"/>
<gene>
    <name evidence="1" type="ordered locus">MTH_1568</name>
</gene>
<dbReference type="PIRSF" id="PIRSF012755">
    <property type="entry name" value="UCP012755"/>
    <property type="match status" value="1"/>
</dbReference>
<proteinExistence type="predicted"/>
<dbReference type="PaxDb" id="187420-MTH_1568"/>
<dbReference type="AlphaFoldDB" id="O27610"/>
<evidence type="ECO:0008006" key="3">
    <source>
        <dbReference type="Google" id="ProtNLM"/>
    </source>
</evidence>
<dbReference type="Proteomes" id="UP000005223">
    <property type="component" value="Chromosome"/>
</dbReference>
<dbReference type="InParanoid" id="O27610"/>
<dbReference type="InterPro" id="IPR019208">
    <property type="entry name" value="DUF2097"/>
</dbReference>
<sequence>MHIIQWKVISLKKENRIATCEELCRYIKEEVKPGDTVRLSLGRVYIPGKVVTNNAGVLQIKIDSDMIKGLTTIDVEKLKEYLIELEHECEGGVCLIEAVDE</sequence>
<dbReference type="EnsemblBacteria" id="AAB86042">
    <property type="protein sequence ID" value="AAB86042"/>
    <property type="gene ID" value="MTH_1568"/>
</dbReference>
<protein>
    <recommendedName>
        <fullName evidence="3">DUF2097 domain-containing protein</fullName>
    </recommendedName>
</protein>
<evidence type="ECO:0000313" key="1">
    <source>
        <dbReference type="EMBL" id="AAB86042.1"/>
    </source>
</evidence>
<accession>O27610</accession>
<evidence type="ECO:0000313" key="2">
    <source>
        <dbReference type="Proteomes" id="UP000005223"/>
    </source>
</evidence>
<dbReference type="STRING" id="187420.MTH_1568"/>
<keyword evidence="2" id="KW-1185">Reference proteome</keyword>
<organism evidence="1 2">
    <name type="scientific">Methanothermobacter thermautotrophicus (strain ATCC 29096 / DSM 1053 / JCM 10044 / NBRC 100330 / Delta H)</name>
    <name type="common">Methanobacterium thermoautotrophicum</name>
    <dbReference type="NCBI Taxonomy" id="187420"/>
    <lineage>
        <taxon>Archaea</taxon>
        <taxon>Methanobacteriati</taxon>
        <taxon>Methanobacteriota</taxon>
        <taxon>Methanomada group</taxon>
        <taxon>Methanobacteria</taxon>
        <taxon>Methanobacteriales</taxon>
        <taxon>Methanobacteriaceae</taxon>
        <taxon>Methanothermobacter</taxon>
    </lineage>
</organism>